<evidence type="ECO:0000256" key="3">
    <source>
        <dbReference type="ARBA" id="ARBA00023082"/>
    </source>
</evidence>
<keyword evidence="2" id="KW-0805">Transcription regulation</keyword>
<evidence type="ECO:0000259" key="5">
    <source>
        <dbReference type="Pfam" id="PF04542"/>
    </source>
</evidence>
<evidence type="ECO:0000313" key="8">
    <source>
        <dbReference type="Proteomes" id="UP000304900"/>
    </source>
</evidence>
<dbReference type="InterPro" id="IPR013249">
    <property type="entry name" value="RNA_pol_sigma70_r4_t2"/>
</dbReference>
<dbReference type="Pfam" id="PF04542">
    <property type="entry name" value="Sigma70_r2"/>
    <property type="match status" value="1"/>
</dbReference>
<proteinExistence type="inferred from homology"/>
<keyword evidence="8" id="KW-1185">Reference proteome</keyword>
<dbReference type="OrthoDB" id="679904at2"/>
<dbReference type="InterPro" id="IPR007627">
    <property type="entry name" value="RNA_pol_sigma70_r2"/>
</dbReference>
<dbReference type="InterPro" id="IPR039425">
    <property type="entry name" value="RNA_pol_sigma-70-like"/>
</dbReference>
<accession>A0A4U6CUB2</accession>
<dbReference type="InterPro" id="IPR013324">
    <property type="entry name" value="RNA_pol_sigma_r3/r4-like"/>
</dbReference>
<dbReference type="SUPFAM" id="SSF88659">
    <property type="entry name" value="Sigma3 and sigma4 domains of RNA polymerase sigma factors"/>
    <property type="match status" value="1"/>
</dbReference>
<evidence type="ECO:0000259" key="6">
    <source>
        <dbReference type="Pfam" id="PF08281"/>
    </source>
</evidence>
<dbReference type="PANTHER" id="PTHR43133">
    <property type="entry name" value="RNA POLYMERASE ECF-TYPE SIGMA FACTO"/>
    <property type="match status" value="1"/>
</dbReference>
<dbReference type="GO" id="GO:0016987">
    <property type="term" value="F:sigma factor activity"/>
    <property type="evidence" value="ECO:0007669"/>
    <property type="project" value="UniProtKB-KW"/>
</dbReference>
<dbReference type="SUPFAM" id="SSF88946">
    <property type="entry name" value="Sigma2 domain of RNA polymerase sigma factors"/>
    <property type="match status" value="1"/>
</dbReference>
<dbReference type="InterPro" id="IPR013325">
    <property type="entry name" value="RNA_pol_sigma_r2"/>
</dbReference>
<dbReference type="Gene3D" id="1.10.10.10">
    <property type="entry name" value="Winged helix-like DNA-binding domain superfamily/Winged helix DNA-binding domain"/>
    <property type="match status" value="1"/>
</dbReference>
<sequence>MVDYKKPSEGDLIEGLKNGDRGAFTIIYKEYWYRMFTVAHRKLQNRELAEELIQDIFTRLWKERETIRITQLDFYLFSAVRYEVIDQIRAASRQHTYAEYYKAFSSFEDLNTENTVAFNDLVQMIDKGLEILPAKSREIFKLNRFQHLAVAQIAIQMELSEKAVEYHLTKATKSIRIYLKEILISILALTIAFLQ</sequence>
<gene>
    <name evidence="7" type="ORF">FDK13_27400</name>
</gene>
<organism evidence="7 8">
    <name type="scientific">Dyadobacter frigoris</name>
    <dbReference type="NCBI Taxonomy" id="2576211"/>
    <lineage>
        <taxon>Bacteria</taxon>
        <taxon>Pseudomonadati</taxon>
        <taxon>Bacteroidota</taxon>
        <taxon>Cytophagia</taxon>
        <taxon>Cytophagales</taxon>
        <taxon>Spirosomataceae</taxon>
        <taxon>Dyadobacter</taxon>
    </lineage>
</organism>
<dbReference type="GO" id="GO:0003677">
    <property type="term" value="F:DNA binding"/>
    <property type="evidence" value="ECO:0007669"/>
    <property type="project" value="InterPro"/>
</dbReference>
<dbReference type="EMBL" id="SZVO01000016">
    <property type="protein sequence ID" value="TKT88202.1"/>
    <property type="molecule type" value="Genomic_DNA"/>
</dbReference>
<comment type="similarity">
    <text evidence="1">Belongs to the sigma-70 factor family. ECF subfamily.</text>
</comment>
<dbReference type="NCBIfam" id="TIGR02937">
    <property type="entry name" value="sigma70-ECF"/>
    <property type="match status" value="1"/>
</dbReference>
<dbReference type="InterPro" id="IPR014284">
    <property type="entry name" value="RNA_pol_sigma-70_dom"/>
</dbReference>
<keyword evidence="3" id="KW-0731">Sigma factor</keyword>
<dbReference type="PANTHER" id="PTHR43133:SF46">
    <property type="entry name" value="RNA POLYMERASE SIGMA-70 FACTOR ECF SUBFAMILY"/>
    <property type="match status" value="1"/>
</dbReference>
<dbReference type="GO" id="GO:0006352">
    <property type="term" value="P:DNA-templated transcription initiation"/>
    <property type="evidence" value="ECO:0007669"/>
    <property type="project" value="InterPro"/>
</dbReference>
<name>A0A4U6CUB2_9BACT</name>
<evidence type="ECO:0000313" key="7">
    <source>
        <dbReference type="EMBL" id="TKT88202.1"/>
    </source>
</evidence>
<dbReference type="AlphaFoldDB" id="A0A4U6CUB2"/>
<reference evidence="7 8" key="1">
    <citation type="submission" date="2019-05" db="EMBL/GenBank/DDBJ databases">
        <title>Dyadobacter AR-3-8 sp. nov., isolated from arctic soil.</title>
        <authorList>
            <person name="Chaudhary D.K."/>
        </authorList>
    </citation>
    <scope>NUCLEOTIDE SEQUENCE [LARGE SCALE GENOMIC DNA]</scope>
    <source>
        <strain evidence="7 8">AR-3-8</strain>
    </source>
</reference>
<dbReference type="Pfam" id="PF08281">
    <property type="entry name" value="Sigma70_r4_2"/>
    <property type="match status" value="1"/>
</dbReference>
<comment type="caution">
    <text evidence="7">The sequence shown here is derived from an EMBL/GenBank/DDBJ whole genome shotgun (WGS) entry which is preliminary data.</text>
</comment>
<evidence type="ECO:0000256" key="1">
    <source>
        <dbReference type="ARBA" id="ARBA00010641"/>
    </source>
</evidence>
<dbReference type="Proteomes" id="UP000304900">
    <property type="component" value="Unassembled WGS sequence"/>
</dbReference>
<evidence type="ECO:0000256" key="4">
    <source>
        <dbReference type="ARBA" id="ARBA00023163"/>
    </source>
</evidence>
<protein>
    <submittedName>
        <fullName evidence="7">Sigma-70 family RNA polymerase sigma factor</fullName>
    </submittedName>
</protein>
<dbReference type="InterPro" id="IPR036388">
    <property type="entry name" value="WH-like_DNA-bd_sf"/>
</dbReference>
<dbReference type="Gene3D" id="1.10.1740.10">
    <property type="match status" value="1"/>
</dbReference>
<keyword evidence="4" id="KW-0804">Transcription</keyword>
<feature type="domain" description="RNA polymerase sigma-70 region 2" evidence="5">
    <location>
        <begin position="28"/>
        <end position="93"/>
    </location>
</feature>
<evidence type="ECO:0000256" key="2">
    <source>
        <dbReference type="ARBA" id="ARBA00023015"/>
    </source>
</evidence>
<feature type="domain" description="RNA polymerase sigma factor 70 region 4 type 2" evidence="6">
    <location>
        <begin position="124"/>
        <end position="173"/>
    </location>
</feature>